<dbReference type="RefSeq" id="WP_183772161.1">
    <property type="nucleotide sequence ID" value="NZ_JACHFW010000003.1"/>
</dbReference>
<evidence type="ECO:0000256" key="1">
    <source>
        <dbReference type="ARBA" id="ARBA00022679"/>
    </source>
</evidence>
<dbReference type="Proteomes" id="UP000543642">
    <property type="component" value="Unassembled WGS sequence"/>
</dbReference>
<dbReference type="Pfam" id="PF00583">
    <property type="entry name" value="Acetyltransf_1"/>
    <property type="match status" value="1"/>
</dbReference>
<dbReference type="InterPro" id="IPR016181">
    <property type="entry name" value="Acyl_CoA_acyltransferase"/>
</dbReference>
<keyword evidence="1 4" id="KW-0808">Transferase</keyword>
<proteinExistence type="predicted"/>
<evidence type="ECO:0000256" key="2">
    <source>
        <dbReference type="ARBA" id="ARBA00023315"/>
    </source>
</evidence>
<evidence type="ECO:0000313" key="5">
    <source>
        <dbReference type="Proteomes" id="UP000543642"/>
    </source>
</evidence>
<evidence type="ECO:0000259" key="3">
    <source>
        <dbReference type="PROSITE" id="PS51186"/>
    </source>
</evidence>
<dbReference type="PANTHER" id="PTHR43877">
    <property type="entry name" value="AMINOALKYLPHOSPHONATE N-ACETYLTRANSFERASE-RELATED-RELATED"/>
    <property type="match status" value="1"/>
</dbReference>
<dbReference type="GO" id="GO:0016747">
    <property type="term" value="F:acyltransferase activity, transferring groups other than amino-acyl groups"/>
    <property type="evidence" value="ECO:0007669"/>
    <property type="project" value="InterPro"/>
</dbReference>
<protein>
    <submittedName>
        <fullName evidence="4">GNAT superfamily N-acetyltransferase</fullName>
    </submittedName>
</protein>
<dbReference type="InterPro" id="IPR050832">
    <property type="entry name" value="Bact_Acetyltransf"/>
</dbReference>
<organism evidence="4 5">
    <name type="scientific">Catenibacillus scindens</name>
    <dbReference type="NCBI Taxonomy" id="673271"/>
    <lineage>
        <taxon>Bacteria</taxon>
        <taxon>Bacillati</taxon>
        <taxon>Bacillota</taxon>
        <taxon>Clostridia</taxon>
        <taxon>Lachnospirales</taxon>
        <taxon>Lachnospiraceae</taxon>
        <taxon>Catenibacillus</taxon>
    </lineage>
</organism>
<dbReference type="PROSITE" id="PS51186">
    <property type="entry name" value="GNAT"/>
    <property type="match status" value="1"/>
</dbReference>
<dbReference type="Gene3D" id="3.40.630.30">
    <property type="match status" value="1"/>
</dbReference>
<dbReference type="InterPro" id="IPR000182">
    <property type="entry name" value="GNAT_dom"/>
</dbReference>
<keyword evidence="5" id="KW-1185">Reference proteome</keyword>
<dbReference type="EMBL" id="JACHFW010000003">
    <property type="protein sequence ID" value="MBB5263908.1"/>
    <property type="molecule type" value="Genomic_DNA"/>
</dbReference>
<comment type="caution">
    <text evidence="4">The sequence shown here is derived from an EMBL/GenBank/DDBJ whole genome shotgun (WGS) entry which is preliminary data.</text>
</comment>
<dbReference type="AlphaFoldDB" id="A0A7W8H8Y6"/>
<dbReference type="PANTHER" id="PTHR43877:SF2">
    <property type="entry name" value="AMINOALKYLPHOSPHONATE N-ACETYLTRANSFERASE-RELATED"/>
    <property type="match status" value="1"/>
</dbReference>
<dbReference type="SUPFAM" id="SSF55729">
    <property type="entry name" value="Acyl-CoA N-acyltransferases (Nat)"/>
    <property type="match status" value="1"/>
</dbReference>
<name>A0A7W8H8Y6_9FIRM</name>
<reference evidence="4 5" key="1">
    <citation type="submission" date="2020-08" db="EMBL/GenBank/DDBJ databases">
        <title>Genomic Encyclopedia of Type Strains, Phase IV (KMG-IV): sequencing the most valuable type-strain genomes for metagenomic binning, comparative biology and taxonomic classification.</title>
        <authorList>
            <person name="Goeker M."/>
        </authorList>
    </citation>
    <scope>NUCLEOTIDE SEQUENCE [LARGE SCALE GENOMIC DNA]</scope>
    <source>
        <strain evidence="4 5">DSM 106146</strain>
    </source>
</reference>
<dbReference type="CDD" id="cd04301">
    <property type="entry name" value="NAT_SF"/>
    <property type="match status" value="1"/>
</dbReference>
<evidence type="ECO:0000313" key="4">
    <source>
        <dbReference type="EMBL" id="MBB5263908.1"/>
    </source>
</evidence>
<accession>A0A7W8H8Y6</accession>
<sequence>MNNQLEIRRAEKEDLPRIMEIIAMAAAYMKEHKIRQWNDGYPEKEDFLQDMTRKESYVCQCGGRITGTAALCLREEPNYRKIYGGQWKTAGPYGVIHRIAVADDAKGQGVAAAFVDYIEKLCIKNKIYSLRVDTHEDNWNMNHFLIKHGFVRCGKIFVEDGTPRVAYEKELER</sequence>
<keyword evidence="2" id="KW-0012">Acyltransferase</keyword>
<feature type="domain" description="N-acetyltransferase" evidence="3">
    <location>
        <begin position="5"/>
        <end position="173"/>
    </location>
</feature>
<gene>
    <name evidence="4" type="ORF">HNP82_001013</name>
</gene>